<evidence type="ECO:0000313" key="2">
    <source>
        <dbReference type="RefSeq" id="XP_045141181.1"/>
    </source>
</evidence>
<protein>
    <submittedName>
        <fullName evidence="2">C-C motif chemokine 28</fullName>
    </submittedName>
</protein>
<name>A0AC55CNU0_ECHTE</name>
<organism evidence="1 2">
    <name type="scientific">Echinops telfairi</name>
    <name type="common">Lesser hedgehog tenrec</name>
    <dbReference type="NCBI Taxonomy" id="9371"/>
    <lineage>
        <taxon>Eukaryota</taxon>
        <taxon>Metazoa</taxon>
        <taxon>Chordata</taxon>
        <taxon>Craniata</taxon>
        <taxon>Vertebrata</taxon>
        <taxon>Euteleostomi</taxon>
        <taxon>Mammalia</taxon>
        <taxon>Eutheria</taxon>
        <taxon>Afrotheria</taxon>
        <taxon>Tenrecidae</taxon>
        <taxon>Tenrecinae</taxon>
        <taxon>Echinops</taxon>
    </lineage>
</organism>
<keyword evidence="1" id="KW-1185">Reference proteome</keyword>
<dbReference type="RefSeq" id="XP_045141181.1">
    <property type="nucleotide sequence ID" value="XM_045285246.1"/>
</dbReference>
<accession>A0AC55CNU0</accession>
<gene>
    <name evidence="2" type="primary">CCL28</name>
</gene>
<proteinExistence type="predicted"/>
<reference evidence="2" key="1">
    <citation type="submission" date="2025-08" db="UniProtKB">
        <authorList>
            <consortium name="RefSeq"/>
        </authorList>
    </citation>
    <scope>IDENTIFICATION</scope>
</reference>
<sequence>MYSLHVKRRRVCVSPHGHMIKHWMKAQAAKRNSKGNICLKKSHHSKKSRKQEKHEAHGHKTPY</sequence>
<evidence type="ECO:0000313" key="1">
    <source>
        <dbReference type="Proteomes" id="UP000694863"/>
    </source>
</evidence>
<dbReference type="Proteomes" id="UP000694863">
    <property type="component" value="Unplaced"/>
</dbReference>